<dbReference type="STRING" id="6526.A0A2C9LMH0"/>
<comment type="similarity">
    <text evidence="2">Belongs to the CD36 family.</text>
</comment>
<keyword evidence="3 7" id="KW-0812">Transmembrane</keyword>
<keyword evidence="5 7" id="KW-0472">Membrane</keyword>
<reference evidence="8" key="1">
    <citation type="submission" date="2020-05" db="UniProtKB">
        <authorList>
            <consortium name="EnsemblMetazoa"/>
        </authorList>
    </citation>
    <scope>IDENTIFICATION</scope>
    <source>
        <strain evidence="8">BB02</strain>
    </source>
</reference>
<comment type="subcellular location">
    <subcellularLocation>
        <location evidence="1">Membrane</location>
    </subcellularLocation>
</comment>
<dbReference type="GO" id="GO:0016020">
    <property type="term" value="C:membrane"/>
    <property type="evidence" value="ECO:0007669"/>
    <property type="project" value="UniProtKB-SubCell"/>
</dbReference>
<name>A0A2C9LMH0_BIOGL</name>
<keyword evidence="4 7" id="KW-1133">Transmembrane helix</keyword>
<evidence type="ECO:0000256" key="2">
    <source>
        <dbReference type="ARBA" id="ARBA00010532"/>
    </source>
</evidence>
<dbReference type="GO" id="GO:0005044">
    <property type="term" value="F:scavenger receptor activity"/>
    <property type="evidence" value="ECO:0007669"/>
    <property type="project" value="TreeGrafter"/>
</dbReference>
<organism evidence="8 9">
    <name type="scientific">Biomphalaria glabrata</name>
    <name type="common">Bloodfluke planorb</name>
    <name type="synonym">Freshwater snail</name>
    <dbReference type="NCBI Taxonomy" id="6526"/>
    <lineage>
        <taxon>Eukaryota</taxon>
        <taxon>Metazoa</taxon>
        <taxon>Spiralia</taxon>
        <taxon>Lophotrochozoa</taxon>
        <taxon>Mollusca</taxon>
        <taxon>Gastropoda</taxon>
        <taxon>Heterobranchia</taxon>
        <taxon>Euthyneura</taxon>
        <taxon>Panpulmonata</taxon>
        <taxon>Hygrophila</taxon>
        <taxon>Lymnaeoidea</taxon>
        <taxon>Planorbidae</taxon>
        <taxon>Biomphalaria</taxon>
    </lineage>
</organism>
<dbReference type="PANTHER" id="PTHR11923:SF51">
    <property type="entry name" value="LYSOSOME MEMBRANE PROTEIN 2"/>
    <property type="match status" value="1"/>
</dbReference>
<dbReference type="KEGG" id="bgt:106066685"/>
<dbReference type="Proteomes" id="UP000076420">
    <property type="component" value="Unassembled WGS sequence"/>
</dbReference>
<dbReference type="VEuPathDB" id="VectorBase:BGLAX_032896"/>
<evidence type="ECO:0000256" key="3">
    <source>
        <dbReference type="ARBA" id="ARBA00022692"/>
    </source>
</evidence>
<proteinExistence type="inferred from homology"/>
<sequence>MHFELSTLIVFYRVCLFKRMCKKKVNTFVLVGILIGSGVGILFPLLASNTIVEKEIKKKMVISPSSQIYDIWQDSPVPVYMQFFMFNVENPDEVRKGEKPFLKQMGPTRTSNF</sequence>
<dbReference type="PANTHER" id="PTHR11923">
    <property type="entry name" value="SCAVENGER RECEPTOR CLASS B TYPE-1 SR-B1"/>
    <property type="match status" value="1"/>
</dbReference>
<dbReference type="PRINTS" id="PR01609">
    <property type="entry name" value="CD36FAMILY"/>
</dbReference>
<dbReference type="AlphaFoldDB" id="A0A2C9LMH0"/>
<dbReference type="Pfam" id="PF01130">
    <property type="entry name" value="CD36"/>
    <property type="match status" value="1"/>
</dbReference>
<accession>A0A2C9LMH0</accession>
<keyword evidence="6" id="KW-0325">Glycoprotein</keyword>
<evidence type="ECO:0000313" key="9">
    <source>
        <dbReference type="Proteomes" id="UP000076420"/>
    </source>
</evidence>
<protein>
    <submittedName>
        <fullName evidence="8">Uncharacterized protein</fullName>
    </submittedName>
</protein>
<evidence type="ECO:0000256" key="6">
    <source>
        <dbReference type="ARBA" id="ARBA00023180"/>
    </source>
</evidence>
<evidence type="ECO:0000256" key="1">
    <source>
        <dbReference type="ARBA" id="ARBA00004370"/>
    </source>
</evidence>
<evidence type="ECO:0000256" key="7">
    <source>
        <dbReference type="SAM" id="Phobius"/>
    </source>
</evidence>
<evidence type="ECO:0000313" key="8">
    <source>
        <dbReference type="EnsemblMetazoa" id="BGLB032730-PA"/>
    </source>
</evidence>
<dbReference type="GO" id="GO:0005737">
    <property type="term" value="C:cytoplasm"/>
    <property type="evidence" value="ECO:0007669"/>
    <property type="project" value="TreeGrafter"/>
</dbReference>
<evidence type="ECO:0000256" key="4">
    <source>
        <dbReference type="ARBA" id="ARBA00022989"/>
    </source>
</evidence>
<evidence type="ECO:0000256" key="5">
    <source>
        <dbReference type="ARBA" id="ARBA00023136"/>
    </source>
</evidence>
<dbReference type="EnsemblMetazoa" id="BGLB032730-RA">
    <property type="protein sequence ID" value="BGLB032730-PA"/>
    <property type="gene ID" value="BGLB032730"/>
</dbReference>
<gene>
    <name evidence="8" type="primary">106066685</name>
</gene>
<feature type="transmembrane region" description="Helical" evidence="7">
    <location>
        <begin position="28"/>
        <end position="47"/>
    </location>
</feature>
<dbReference type="VEuPathDB" id="VectorBase:BGLB032730"/>
<dbReference type="InterPro" id="IPR002159">
    <property type="entry name" value="CD36_fam"/>
</dbReference>